<dbReference type="FunFam" id="2.70.150.10:FF:000002">
    <property type="entry name" value="Copper-transporting ATPase 1, putative"/>
    <property type="match status" value="1"/>
</dbReference>
<keyword evidence="4" id="KW-0813">Transport</keyword>
<feature type="transmembrane region" description="Helical" evidence="13">
    <location>
        <begin position="994"/>
        <end position="1017"/>
    </location>
</feature>
<dbReference type="PROSITE" id="PS00154">
    <property type="entry name" value="ATPASE_E1_E2"/>
    <property type="match status" value="1"/>
</dbReference>
<evidence type="ECO:0000256" key="7">
    <source>
        <dbReference type="ARBA" id="ARBA00022737"/>
    </source>
</evidence>
<feature type="transmembrane region" description="Helical" evidence="13">
    <location>
        <begin position="391"/>
        <end position="413"/>
    </location>
</feature>
<gene>
    <name evidence="16" type="primary">RAN1_2</name>
    <name evidence="16" type="ORF">Zm00014a_044287</name>
</gene>
<dbReference type="PANTHER" id="PTHR46594">
    <property type="entry name" value="P-TYPE CATION-TRANSPORTING ATPASE"/>
    <property type="match status" value="1"/>
</dbReference>
<dbReference type="GO" id="GO:0005507">
    <property type="term" value="F:copper ion binding"/>
    <property type="evidence" value="ECO:0007669"/>
    <property type="project" value="InterPro"/>
</dbReference>
<dbReference type="Gene3D" id="3.30.70.100">
    <property type="match status" value="2"/>
</dbReference>
<dbReference type="PROSITE" id="PS01047">
    <property type="entry name" value="HMA_1"/>
    <property type="match status" value="2"/>
</dbReference>
<dbReference type="FunFam" id="3.30.70.100:FF:000005">
    <property type="entry name" value="Copper-exporting P-type ATPase A"/>
    <property type="match status" value="1"/>
</dbReference>
<keyword evidence="5 13" id="KW-0812">Transmembrane</keyword>
<dbReference type="InterPro" id="IPR006122">
    <property type="entry name" value="HMA_Cu_ion-bd"/>
</dbReference>
<dbReference type="EMBL" id="NCVQ01000010">
    <property type="protein sequence ID" value="PWZ06213.1"/>
    <property type="molecule type" value="Genomic_DNA"/>
</dbReference>
<reference evidence="16" key="1">
    <citation type="journal article" date="2018" name="Nat. Genet.">
        <title>Extensive intraspecific gene order and gene structural variations between Mo17 and other maize genomes.</title>
        <authorList>
            <person name="Sun S."/>
            <person name="Zhou Y."/>
            <person name="Chen J."/>
            <person name="Shi J."/>
            <person name="Zhao H."/>
            <person name="Zhao H."/>
            <person name="Song W."/>
            <person name="Zhang M."/>
            <person name="Cui Y."/>
            <person name="Dong X."/>
            <person name="Liu H."/>
            <person name="Ma X."/>
            <person name="Jiao Y."/>
            <person name="Wang B."/>
            <person name="Wei X."/>
            <person name="Stein J.C."/>
            <person name="Glaubitz J.C."/>
            <person name="Lu F."/>
            <person name="Yu G."/>
            <person name="Liang C."/>
            <person name="Fengler K."/>
            <person name="Li B."/>
            <person name="Rafalski A."/>
            <person name="Schnable P.S."/>
            <person name="Ware D.H."/>
            <person name="Buckler E.S."/>
            <person name="Lai J."/>
        </authorList>
    </citation>
    <scope>NUCLEOTIDE SEQUENCE [LARGE SCALE GENOMIC DNA]</scope>
    <source>
        <tissue evidence="16">Seedling</tissue>
    </source>
</reference>
<dbReference type="SFLD" id="SFLDG00002">
    <property type="entry name" value="C1.7:_P-type_atpase_like"/>
    <property type="match status" value="1"/>
</dbReference>
<dbReference type="CDD" id="cd02094">
    <property type="entry name" value="P-type_ATPase_Cu-like"/>
    <property type="match status" value="1"/>
</dbReference>
<dbReference type="FunFam" id="3.40.50.1000:FF:000031">
    <property type="entry name" value="Probable copper-transporting ATPase HMA5"/>
    <property type="match status" value="1"/>
</dbReference>
<dbReference type="InterPro" id="IPR018303">
    <property type="entry name" value="ATPase_P-typ_P_site"/>
</dbReference>
<sequence>MEDVALLDSYDEEMGLPLPGASGAEAAEAHVRVTGMTCSACTSAVEAAVSARRGVRRVAVSLLQNRAHVMFDPALAKVLTGAPLLALVWRISTGDAILAYSQPLSGREARAVPWEVGSSPVKDIIEAIEDAGFEAEIIPESAVSQPKSQKTLSAQFRIGGMTCANCVNSVEGILKKLPGVKGAVVALATSLGEVEYIPSAISKDEIVQAIEDAGFEAAFLQSTEQDKVLLGLIGLHTERDVELLSDILKKIDGLRQFGVNSVLSEVEIVFDPEAVGLRSIVDTIEMTSNGSLKAHVQNPYTRGASNDAQEASKMLNLLRSSLFLSIPVFFIRMVCPSIPFLSTLLSMHCGPFLMGDLLKWILVSIVQFVVGKRFYVAAYRAVRHGSTNMDVLVVLGTTASYAYSVCALLYGAFTGYHPPIYFETSAMIITFVLLGKYLEVLAKGKTSDAIKKLVELVPSTAVLVLKDKEGKHVGEREIDARLVQPGDVLKVLPGSKIPADGVVVWGTSHVNESMITGESAPIPKEVSSVVASIFVPIVITLSIVTFSAWFLCGWLGAYPNSWVAENSNCFVFSLMFAISVVVIACPCALGLATPTAVMVATGIGANHGVLVKGGDALERAQNVNYVVFDKTGTLTQGKAVVTAAKVFSGMDLGDFLTLVASAEANSEHPLAKAILDYALHFHFFGKLPSSKDGMEQRRDKVLSQWLLEAEDFSAVPGKGVQCSINGKHVLVGNRSLMTENGVTIPPEAETFLIDLESNAKTGILVAYDGDFVGLMGITDPLKREAAVVVEGLKKLGVHPVMLTGDNWRTAQAVAKEVGIEDVRAEVMPAGKADVVRSLQKDGGTVAMVGDGINDSPALAAADVGMAIGGGTDIAIEAADYVLVRNNLEDVITAIDLSRKTFSRIRWNYFFAMAYNVVAIPIAAGALFPFTGLQMPPWLAGACMAFSSVSVVCSSLLLRRYFIASILLWRLRLHVDLLPPSFKHLQFGRFLKNGFLLLARVIAKTCCVTLSASMAAWLGSTPMAAFQICLQTWLACSLLADGLAFAGQAILASAFARKDHPEATATASRILQLALVLGLLLSVLLGVGLRIGSRLFTSDQGVLHHIYIGIPVLVAIVSIICILTLERYGDFIGIWIALVIYMSLRKFAGFWRIGTTQGPWAYLRG</sequence>
<feature type="transmembrane region" description="Helical" evidence="13">
    <location>
        <begin position="1072"/>
        <end position="1091"/>
    </location>
</feature>
<evidence type="ECO:0000256" key="11">
    <source>
        <dbReference type="ARBA" id="ARBA00023065"/>
    </source>
</evidence>
<name>A0A3L6DDR4_MAIZE</name>
<dbReference type="InterPro" id="IPR001757">
    <property type="entry name" value="P_typ_ATPase"/>
</dbReference>
<dbReference type="AlphaFoldDB" id="A0A3L6DDR4"/>
<evidence type="ECO:0000313" key="16">
    <source>
        <dbReference type="EMBL" id="PWZ06213.1"/>
    </source>
</evidence>
<accession>A0A3L6DDR4</accession>
<keyword evidence="6 14" id="KW-0479">Metal-binding</keyword>
<evidence type="ECO:0000259" key="15">
    <source>
        <dbReference type="PROSITE" id="PS50846"/>
    </source>
</evidence>
<dbReference type="Gene3D" id="2.70.150.10">
    <property type="entry name" value="Calcium-transporting ATPase, cytoplasmic transduction domain A"/>
    <property type="match status" value="1"/>
</dbReference>
<dbReference type="PANTHER" id="PTHR46594:SF6">
    <property type="entry name" value="COPPER-TRANSPORTING ATPASE RAN1"/>
    <property type="match status" value="1"/>
</dbReference>
<dbReference type="Gene3D" id="3.40.50.1000">
    <property type="entry name" value="HAD superfamily/HAD-like"/>
    <property type="match status" value="1"/>
</dbReference>
<dbReference type="GO" id="GO:0005524">
    <property type="term" value="F:ATP binding"/>
    <property type="evidence" value="ECO:0007669"/>
    <property type="project" value="UniProtKB-UniRule"/>
</dbReference>
<dbReference type="SUPFAM" id="SSF55008">
    <property type="entry name" value="HMA, heavy metal-associated domain"/>
    <property type="match status" value="2"/>
</dbReference>
<dbReference type="GO" id="GO:0019829">
    <property type="term" value="F:ATPase-coupled monoatomic cation transmembrane transporter activity"/>
    <property type="evidence" value="ECO:0007669"/>
    <property type="project" value="InterPro"/>
</dbReference>
<keyword evidence="9 13" id="KW-1133">Transmembrane helix</keyword>
<proteinExistence type="inferred from homology"/>
<feature type="domain" description="HMA" evidence="15">
    <location>
        <begin position="27"/>
        <end position="136"/>
    </location>
</feature>
<evidence type="ECO:0000256" key="14">
    <source>
        <dbReference type="RuleBase" id="RU362081"/>
    </source>
</evidence>
<organism evidence="16">
    <name type="scientific">Zea mays</name>
    <name type="common">Maize</name>
    <dbReference type="NCBI Taxonomy" id="4577"/>
    <lineage>
        <taxon>Eukaryota</taxon>
        <taxon>Viridiplantae</taxon>
        <taxon>Streptophyta</taxon>
        <taxon>Embryophyta</taxon>
        <taxon>Tracheophyta</taxon>
        <taxon>Spermatophyta</taxon>
        <taxon>Magnoliopsida</taxon>
        <taxon>Liliopsida</taxon>
        <taxon>Poales</taxon>
        <taxon>Poaceae</taxon>
        <taxon>PACMAD clade</taxon>
        <taxon>Panicoideae</taxon>
        <taxon>Andropogonodae</taxon>
        <taxon>Andropogoneae</taxon>
        <taxon>Tripsacinae</taxon>
        <taxon>Zea</taxon>
    </lineage>
</organism>
<dbReference type="PRINTS" id="PR00119">
    <property type="entry name" value="CATATPASE"/>
</dbReference>
<evidence type="ECO:0000256" key="6">
    <source>
        <dbReference type="ARBA" id="ARBA00022723"/>
    </source>
</evidence>
<dbReference type="FunFam" id="3.40.1110.10:FF:000190">
    <property type="entry name" value="Copper-transporting ATPase RAN1"/>
    <property type="match status" value="1"/>
</dbReference>
<dbReference type="GO" id="GO:0015297">
    <property type="term" value="F:antiporter activity"/>
    <property type="evidence" value="ECO:0007669"/>
    <property type="project" value="InterPro"/>
</dbReference>
<dbReference type="SFLD" id="SFLDF00027">
    <property type="entry name" value="p-type_atpase"/>
    <property type="match status" value="1"/>
</dbReference>
<protein>
    <recommendedName>
        <fullName evidence="13">Protein DETOXIFICATION</fullName>
    </recommendedName>
    <alternativeName>
        <fullName evidence="13">Multidrug and toxic compound extrusion protein</fullName>
    </alternativeName>
</protein>
<keyword evidence="8" id="KW-1278">Translocase</keyword>
<keyword evidence="7" id="KW-0677">Repeat</keyword>
<dbReference type="SFLD" id="SFLDS00003">
    <property type="entry name" value="Haloacid_Dehalogenase"/>
    <property type="match status" value="1"/>
</dbReference>
<dbReference type="InterPro" id="IPR027256">
    <property type="entry name" value="P-typ_ATPase_IB"/>
</dbReference>
<comment type="caution">
    <text evidence="16">The sequence shown here is derived from an EMBL/GenBank/DDBJ whole genome shotgun (WGS) entry which is preliminary data.</text>
</comment>
<evidence type="ECO:0000256" key="1">
    <source>
        <dbReference type="ARBA" id="ARBA00004370"/>
    </source>
</evidence>
<dbReference type="NCBIfam" id="TIGR01494">
    <property type="entry name" value="ATPase_P-type"/>
    <property type="match status" value="1"/>
</dbReference>
<comment type="similarity">
    <text evidence="3 13">Belongs to the multi antimicrobial extrusion (MATE) (TC 2.A.66.1) family.</text>
</comment>
<feature type="transmembrane region" description="Helical" evidence="13">
    <location>
        <begin position="1103"/>
        <end position="1124"/>
    </location>
</feature>
<dbReference type="SUPFAM" id="SSF81665">
    <property type="entry name" value="Calcium ATPase, transmembrane domain M"/>
    <property type="match status" value="1"/>
</dbReference>
<dbReference type="NCBIfam" id="TIGR01525">
    <property type="entry name" value="ATPase-IB_hvy"/>
    <property type="match status" value="1"/>
</dbReference>
<evidence type="ECO:0000256" key="3">
    <source>
        <dbReference type="ARBA" id="ARBA00010199"/>
    </source>
</evidence>
<dbReference type="GO" id="GO:0042910">
    <property type="term" value="F:xenobiotic transmembrane transporter activity"/>
    <property type="evidence" value="ECO:0007669"/>
    <property type="project" value="InterPro"/>
</dbReference>
<dbReference type="InterPro" id="IPR036412">
    <property type="entry name" value="HAD-like_sf"/>
</dbReference>
<evidence type="ECO:0000256" key="13">
    <source>
        <dbReference type="RuleBase" id="RU004914"/>
    </source>
</evidence>
<dbReference type="CDD" id="cd00371">
    <property type="entry name" value="HMA"/>
    <property type="match status" value="2"/>
</dbReference>
<dbReference type="Pfam" id="PF00702">
    <property type="entry name" value="Hydrolase"/>
    <property type="match status" value="1"/>
</dbReference>
<dbReference type="SUPFAM" id="SSF81653">
    <property type="entry name" value="Calcium ATPase, transduction domain A"/>
    <property type="match status" value="1"/>
</dbReference>
<dbReference type="SUPFAM" id="SSF56784">
    <property type="entry name" value="HAD-like"/>
    <property type="match status" value="1"/>
</dbReference>
<comment type="subcellular location">
    <subcellularLocation>
        <location evidence="1 14">Membrane</location>
    </subcellularLocation>
</comment>
<feature type="transmembrane region" description="Helical" evidence="13">
    <location>
        <begin position="1131"/>
        <end position="1152"/>
    </location>
</feature>
<feature type="transmembrane region" description="Helical" evidence="13">
    <location>
        <begin position="322"/>
        <end position="345"/>
    </location>
</feature>
<evidence type="ECO:0000256" key="9">
    <source>
        <dbReference type="ARBA" id="ARBA00022989"/>
    </source>
</evidence>
<feature type="transmembrane region" description="Helical" evidence="13">
    <location>
        <begin position="570"/>
        <end position="592"/>
    </location>
</feature>
<dbReference type="ExpressionAtlas" id="A0A3L6DDR4">
    <property type="expression patterns" value="baseline and differential"/>
</dbReference>
<dbReference type="InterPro" id="IPR023299">
    <property type="entry name" value="ATPase_P-typ_cyto_dom_N"/>
</dbReference>
<dbReference type="InterPro" id="IPR008250">
    <property type="entry name" value="ATPase_P-typ_transduc_dom_A_sf"/>
</dbReference>
<dbReference type="InterPro" id="IPR059000">
    <property type="entry name" value="ATPase_P-type_domA"/>
</dbReference>
<keyword evidence="11" id="KW-0406">Ion transport</keyword>
<dbReference type="GO" id="GO:0016020">
    <property type="term" value="C:membrane"/>
    <property type="evidence" value="ECO:0007669"/>
    <property type="project" value="UniProtKB-SubCell"/>
</dbReference>
<feature type="transmembrane region" description="Helical" evidence="13">
    <location>
        <begin position="908"/>
        <end position="931"/>
    </location>
</feature>
<dbReference type="InterPro" id="IPR017969">
    <property type="entry name" value="Heavy-metal-associated_CS"/>
</dbReference>
<dbReference type="InterPro" id="IPR023298">
    <property type="entry name" value="ATPase_P-typ_TM_dom_sf"/>
</dbReference>
<dbReference type="NCBIfam" id="TIGR00003">
    <property type="entry name" value="copper ion binding protein"/>
    <property type="match status" value="1"/>
</dbReference>
<feature type="transmembrane region" description="Helical" evidence="13">
    <location>
        <begin position="937"/>
        <end position="957"/>
    </location>
</feature>
<dbReference type="Pfam" id="PF01554">
    <property type="entry name" value="MatE"/>
    <property type="match status" value="1"/>
</dbReference>
<dbReference type="InterPro" id="IPR002528">
    <property type="entry name" value="MATE_fam"/>
</dbReference>
<comment type="similarity">
    <text evidence="2 14">Belongs to the cation transport ATPase (P-type) (TC 3.A.3) family. Type IB subfamily.</text>
</comment>
<keyword evidence="10" id="KW-0186">Copper</keyword>
<dbReference type="InterPro" id="IPR006121">
    <property type="entry name" value="HMA_dom"/>
</dbReference>
<evidence type="ECO:0000256" key="5">
    <source>
        <dbReference type="ARBA" id="ARBA00022692"/>
    </source>
</evidence>
<dbReference type="Gene3D" id="3.40.1110.10">
    <property type="entry name" value="Calcium-transporting ATPase, cytoplasmic domain N"/>
    <property type="match status" value="1"/>
</dbReference>
<dbReference type="Proteomes" id="UP000251960">
    <property type="component" value="Chromosome 9"/>
</dbReference>
<dbReference type="Pfam" id="PF00122">
    <property type="entry name" value="E1-E2_ATPase"/>
    <property type="match status" value="1"/>
</dbReference>
<dbReference type="InterPro" id="IPR044492">
    <property type="entry name" value="P_typ_ATPase_HD_dom"/>
</dbReference>
<feature type="transmembrane region" description="Helical" evidence="13">
    <location>
        <begin position="357"/>
        <end position="379"/>
    </location>
</feature>
<dbReference type="InterPro" id="IPR023214">
    <property type="entry name" value="HAD_sf"/>
</dbReference>
<dbReference type="Pfam" id="PF00403">
    <property type="entry name" value="HMA"/>
    <property type="match status" value="2"/>
</dbReference>
<feature type="transmembrane region" description="Helical" evidence="13">
    <location>
        <begin position="419"/>
        <end position="438"/>
    </location>
</feature>
<keyword evidence="12 13" id="KW-0472">Membrane</keyword>
<feature type="domain" description="HMA" evidence="15">
    <location>
        <begin position="152"/>
        <end position="218"/>
    </location>
</feature>
<keyword evidence="14" id="KW-0547">Nucleotide-binding</keyword>
<evidence type="ECO:0000256" key="4">
    <source>
        <dbReference type="ARBA" id="ARBA00022448"/>
    </source>
</evidence>
<dbReference type="PROSITE" id="PS50846">
    <property type="entry name" value="HMA_2"/>
    <property type="match status" value="2"/>
</dbReference>
<dbReference type="InterPro" id="IPR036163">
    <property type="entry name" value="HMA_dom_sf"/>
</dbReference>
<evidence type="ECO:0000256" key="12">
    <source>
        <dbReference type="ARBA" id="ARBA00023136"/>
    </source>
</evidence>
<dbReference type="GO" id="GO:0016887">
    <property type="term" value="F:ATP hydrolysis activity"/>
    <property type="evidence" value="ECO:0007669"/>
    <property type="project" value="InterPro"/>
</dbReference>
<feature type="transmembrane region" description="Helical" evidence="13">
    <location>
        <begin position="1029"/>
        <end position="1051"/>
    </location>
</feature>
<evidence type="ECO:0000256" key="10">
    <source>
        <dbReference type="ARBA" id="ARBA00023008"/>
    </source>
</evidence>
<evidence type="ECO:0000256" key="2">
    <source>
        <dbReference type="ARBA" id="ARBA00006024"/>
    </source>
</evidence>
<feature type="transmembrane region" description="Helical" evidence="13">
    <location>
        <begin position="529"/>
        <end position="550"/>
    </location>
</feature>
<keyword evidence="14" id="KW-0067">ATP-binding</keyword>
<evidence type="ECO:0000256" key="8">
    <source>
        <dbReference type="ARBA" id="ARBA00022967"/>
    </source>
</evidence>